<dbReference type="EMBL" id="JAOSHN010000003">
    <property type="protein sequence ID" value="MCU7378153.1"/>
    <property type="molecule type" value="Genomic_DNA"/>
</dbReference>
<evidence type="ECO:0000313" key="4">
    <source>
        <dbReference type="Proteomes" id="UP001065549"/>
    </source>
</evidence>
<accession>A0A9J6QLV9</accession>
<organism evidence="3 4">
    <name type="scientific">Hominibacterium faecale</name>
    <dbReference type="NCBI Taxonomy" id="2839743"/>
    <lineage>
        <taxon>Bacteria</taxon>
        <taxon>Bacillati</taxon>
        <taxon>Bacillota</taxon>
        <taxon>Clostridia</taxon>
        <taxon>Peptostreptococcales</taxon>
        <taxon>Anaerovoracaceae</taxon>
        <taxon>Hominibacterium</taxon>
    </lineage>
</organism>
<keyword evidence="4" id="KW-1185">Reference proteome</keyword>
<dbReference type="NCBIfam" id="TIGR02220">
    <property type="entry name" value="phg_TIGR02220"/>
    <property type="match status" value="1"/>
</dbReference>
<feature type="compositionally biased region" description="Basic and acidic residues" evidence="1">
    <location>
        <begin position="81"/>
        <end position="90"/>
    </location>
</feature>
<feature type="region of interest" description="Disordered" evidence="1">
    <location>
        <begin position="222"/>
        <end position="242"/>
    </location>
</feature>
<dbReference type="AlphaFoldDB" id="A0A9J6QLV9"/>
<dbReference type="InterPro" id="IPR011741">
    <property type="entry name" value="Phg_2220_C"/>
</dbReference>
<comment type="caution">
    <text evidence="3">The sequence shown here is derived from an EMBL/GenBank/DDBJ whole genome shotgun (WGS) entry which is preliminary data.</text>
</comment>
<reference evidence="3" key="1">
    <citation type="submission" date="2022-09" db="EMBL/GenBank/DDBJ databases">
        <title>Culturomic study of gut microbiota in children with autism spectrum disorder.</title>
        <authorList>
            <person name="Efimov B.A."/>
            <person name="Chaplin A.V."/>
            <person name="Sokolova S.R."/>
            <person name="Pikina A.P."/>
            <person name="Korzhanova M."/>
            <person name="Belova V."/>
            <person name="Korostin D."/>
        </authorList>
    </citation>
    <scope>NUCLEOTIDE SEQUENCE</scope>
    <source>
        <strain evidence="3">ASD5510</strain>
    </source>
</reference>
<dbReference type="Pfam" id="PF09524">
    <property type="entry name" value="Phg_2220_C"/>
    <property type="match status" value="1"/>
</dbReference>
<sequence>MMKDPAVLFYASDFLTGTMFMDYDTKGRYITLLALQQQTGPIKEKNFKEICGDKFEEISEKFQQDSKGNYYNKRMKYETDRRKKFTESRRANGSKGGRPPKAKGKQGESYEKPLGLSTDNLMGNETEIEKENEKGLNKVGEMTRAVLSKLNGLCGTRYKATSEKTKGLVKARMNEGFTLADFETVIEKKAAEWTGTEYEKFLRPETLFGSKFESYLNQKSTKKGGNKFLDYIGGQHDEGRNS</sequence>
<evidence type="ECO:0000256" key="1">
    <source>
        <dbReference type="SAM" id="MobiDB-lite"/>
    </source>
</evidence>
<protein>
    <submittedName>
        <fullName evidence="3">Conserved phage C-terminal domain-containing protein</fullName>
    </submittedName>
</protein>
<gene>
    <name evidence="3" type="ORF">OBO34_07270</name>
</gene>
<evidence type="ECO:0000313" key="3">
    <source>
        <dbReference type="EMBL" id="MCU7378153.1"/>
    </source>
</evidence>
<dbReference type="Proteomes" id="UP001065549">
    <property type="component" value="Unassembled WGS sequence"/>
</dbReference>
<dbReference type="RefSeq" id="WP_269478463.1">
    <property type="nucleotide sequence ID" value="NZ_JAOSHN010000003.1"/>
</dbReference>
<feature type="domain" description="Phage conserved hypothetical protein C-terminal" evidence="2">
    <location>
        <begin position="146"/>
        <end position="217"/>
    </location>
</feature>
<proteinExistence type="predicted"/>
<name>A0A9J6QLV9_9FIRM</name>
<evidence type="ECO:0000259" key="2">
    <source>
        <dbReference type="Pfam" id="PF09524"/>
    </source>
</evidence>
<feature type="region of interest" description="Disordered" evidence="1">
    <location>
        <begin position="81"/>
        <end position="123"/>
    </location>
</feature>